<dbReference type="EMBL" id="MEWR01000011">
    <property type="protein sequence ID" value="OGC82128.1"/>
    <property type="molecule type" value="Genomic_DNA"/>
</dbReference>
<gene>
    <name evidence="1" type="ORF">A2V81_03190</name>
</gene>
<proteinExistence type="predicted"/>
<organism evidence="1 2">
    <name type="scientific">Candidatus Abawacabacteria bacterium RBG_16_42_10</name>
    <dbReference type="NCBI Taxonomy" id="1817814"/>
    <lineage>
        <taxon>Bacteria</taxon>
        <taxon>Candidatus Abawacaibacteriota</taxon>
    </lineage>
</organism>
<accession>A0A1F4XKI0</accession>
<evidence type="ECO:0000313" key="1">
    <source>
        <dbReference type="EMBL" id="OGC82128.1"/>
    </source>
</evidence>
<dbReference type="Proteomes" id="UP000177614">
    <property type="component" value="Unassembled WGS sequence"/>
</dbReference>
<name>A0A1F4XKI0_9BACT</name>
<dbReference type="AlphaFoldDB" id="A0A1F4XKI0"/>
<evidence type="ECO:0008006" key="3">
    <source>
        <dbReference type="Google" id="ProtNLM"/>
    </source>
</evidence>
<protein>
    <recommendedName>
        <fullName evidence="3">SpoVT-AbrB domain-containing protein</fullName>
    </recommendedName>
</protein>
<sequence>MNAILTVFGKGQVTLPKSMRDKYKTKYFLAREVDGGIFIQPISVDENVTFSETEKDISLSFNPPINAKKLLKKLKEADGTL</sequence>
<reference evidence="1 2" key="1">
    <citation type="journal article" date="2016" name="Nat. Commun.">
        <title>Thousands of microbial genomes shed light on interconnected biogeochemical processes in an aquifer system.</title>
        <authorList>
            <person name="Anantharaman K."/>
            <person name="Brown C.T."/>
            <person name="Hug L.A."/>
            <person name="Sharon I."/>
            <person name="Castelle C.J."/>
            <person name="Probst A.J."/>
            <person name="Thomas B.C."/>
            <person name="Singh A."/>
            <person name="Wilkins M.J."/>
            <person name="Karaoz U."/>
            <person name="Brodie E.L."/>
            <person name="Williams K.H."/>
            <person name="Hubbard S.S."/>
            <person name="Banfield J.F."/>
        </authorList>
    </citation>
    <scope>NUCLEOTIDE SEQUENCE [LARGE SCALE GENOMIC DNA]</scope>
</reference>
<comment type="caution">
    <text evidence="1">The sequence shown here is derived from an EMBL/GenBank/DDBJ whole genome shotgun (WGS) entry which is preliminary data.</text>
</comment>
<evidence type="ECO:0000313" key="2">
    <source>
        <dbReference type="Proteomes" id="UP000177614"/>
    </source>
</evidence>
<dbReference type="STRING" id="1817814.A2V81_03190"/>